<keyword evidence="1" id="KW-0812">Transmembrane</keyword>
<organism evidence="2">
    <name type="scientific">Arundo donax</name>
    <name type="common">Giant reed</name>
    <name type="synonym">Donax arundinaceus</name>
    <dbReference type="NCBI Taxonomy" id="35708"/>
    <lineage>
        <taxon>Eukaryota</taxon>
        <taxon>Viridiplantae</taxon>
        <taxon>Streptophyta</taxon>
        <taxon>Embryophyta</taxon>
        <taxon>Tracheophyta</taxon>
        <taxon>Spermatophyta</taxon>
        <taxon>Magnoliopsida</taxon>
        <taxon>Liliopsida</taxon>
        <taxon>Poales</taxon>
        <taxon>Poaceae</taxon>
        <taxon>PACMAD clade</taxon>
        <taxon>Arundinoideae</taxon>
        <taxon>Arundineae</taxon>
        <taxon>Arundo</taxon>
    </lineage>
</organism>
<keyword evidence="1" id="KW-1133">Transmembrane helix</keyword>
<dbReference type="EMBL" id="GBRH01163497">
    <property type="protein sequence ID" value="JAE34399.1"/>
    <property type="molecule type" value="Transcribed_RNA"/>
</dbReference>
<name>A0A0A9HF10_ARUDO</name>
<sequence>MGTNRDLTTGKAFISWIPLNILVLIDTSLCMVFLMSEESINLLCNLDNPLKYHSKHLPLVV</sequence>
<dbReference type="AlphaFoldDB" id="A0A0A9HF10"/>
<protein>
    <submittedName>
        <fullName evidence="2">Uncharacterized protein</fullName>
    </submittedName>
</protein>
<accession>A0A0A9HF10</accession>
<proteinExistence type="predicted"/>
<keyword evidence="1" id="KW-0472">Membrane</keyword>
<feature type="transmembrane region" description="Helical" evidence="1">
    <location>
        <begin position="12"/>
        <end position="35"/>
    </location>
</feature>
<reference evidence="2" key="1">
    <citation type="submission" date="2014-09" db="EMBL/GenBank/DDBJ databases">
        <authorList>
            <person name="Magalhaes I.L.F."/>
            <person name="Oliveira U."/>
            <person name="Santos F.R."/>
            <person name="Vidigal T.H.D.A."/>
            <person name="Brescovit A.D."/>
            <person name="Santos A.J."/>
        </authorList>
    </citation>
    <scope>NUCLEOTIDE SEQUENCE</scope>
    <source>
        <tissue evidence="2">Shoot tissue taken approximately 20 cm above the soil surface</tissue>
    </source>
</reference>
<reference evidence="2" key="2">
    <citation type="journal article" date="2015" name="Data Brief">
        <title>Shoot transcriptome of the giant reed, Arundo donax.</title>
        <authorList>
            <person name="Barrero R.A."/>
            <person name="Guerrero F.D."/>
            <person name="Moolhuijzen P."/>
            <person name="Goolsby J.A."/>
            <person name="Tidwell J."/>
            <person name="Bellgard S.E."/>
            <person name="Bellgard M.I."/>
        </authorList>
    </citation>
    <scope>NUCLEOTIDE SEQUENCE</scope>
    <source>
        <tissue evidence="2">Shoot tissue taken approximately 20 cm above the soil surface</tissue>
    </source>
</reference>
<evidence type="ECO:0000313" key="2">
    <source>
        <dbReference type="EMBL" id="JAE34399.1"/>
    </source>
</evidence>
<evidence type="ECO:0000256" key="1">
    <source>
        <dbReference type="SAM" id="Phobius"/>
    </source>
</evidence>